<evidence type="ECO:0000313" key="1">
    <source>
        <dbReference type="EMBL" id="KAF8654409.1"/>
    </source>
</evidence>
<dbReference type="AlphaFoldDB" id="A0A835A845"/>
<protein>
    <submittedName>
        <fullName evidence="1">Uncharacterized protein</fullName>
    </submittedName>
</protein>
<sequence>MLLRSRTHPCWERASSLCNFVSNVYVGPRAATAA</sequence>
<evidence type="ECO:0000313" key="2">
    <source>
        <dbReference type="Proteomes" id="UP000636709"/>
    </source>
</evidence>
<gene>
    <name evidence="1" type="ORF">HU200_061592</name>
</gene>
<comment type="caution">
    <text evidence="1">The sequence shown here is derived from an EMBL/GenBank/DDBJ whole genome shotgun (WGS) entry which is preliminary data.</text>
</comment>
<proteinExistence type="predicted"/>
<organism evidence="1 2">
    <name type="scientific">Digitaria exilis</name>
    <dbReference type="NCBI Taxonomy" id="1010633"/>
    <lineage>
        <taxon>Eukaryota</taxon>
        <taxon>Viridiplantae</taxon>
        <taxon>Streptophyta</taxon>
        <taxon>Embryophyta</taxon>
        <taxon>Tracheophyta</taxon>
        <taxon>Spermatophyta</taxon>
        <taxon>Magnoliopsida</taxon>
        <taxon>Liliopsida</taxon>
        <taxon>Poales</taxon>
        <taxon>Poaceae</taxon>
        <taxon>PACMAD clade</taxon>
        <taxon>Panicoideae</taxon>
        <taxon>Panicodae</taxon>
        <taxon>Paniceae</taxon>
        <taxon>Anthephorinae</taxon>
        <taxon>Digitaria</taxon>
    </lineage>
</organism>
<accession>A0A835A845</accession>
<name>A0A835A845_9POAL</name>
<dbReference type="Proteomes" id="UP000636709">
    <property type="component" value="Unassembled WGS sequence"/>
</dbReference>
<reference evidence="1" key="1">
    <citation type="submission" date="2020-07" db="EMBL/GenBank/DDBJ databases">
        <title>Genome sequence and genetic diversity analysis of an under-domesticated orphan crop, white fonio (Digitaria exilis).</title>
        <authorList>
            <person name="Bennetzen J.L."/>
            <person name="Chen S."/>
            <person name="Ma X."/>
            <person name="Wang X."/>
            <person name="Yssel A.E.J."/>
            <person name="Chaluvadi S.R."/>
            <person name="Johnson M."/>
            <person name="Gangashetty P."/>
            <person name="Hamidou F."/>
            <person name="Sanogo M.D."/>
            <person name="Zwaenepoel A."/>
            <person name="Wallace J."/>
            <person name="Van De Peer Y."/>
            <person name="Van Deynze A."/>
        </authorList>
    </citation>
    <scope>NUCLEOTIDE SEQUENCE</scope>
    <source>
        <tissue evidence="1">Leaves</tissue>
    </source>
</reference>
<keyword evidence="2" id="KW-1185">Reference proteome</keyword>
<dbReference type="EMBL" id="JACEFO010002615">
    <property type="protein sequence ID" value="KAF8654409.1"/>
    <property type="molecule type" value="Genomic_DNA"/>
</dbReference>